<feature type="transmembrane region" description="Helical" evidence="1">
    <location>
        <begin position="87"/>
        <end position="106"/>
    </location>
</feature>
<proteinExistence type="predicted"/>
<reference evidence="2 3" key="1">
    <citation type="submission" date="2021-06" db="EMBL/GenBank/DDBJ databases">
        <title>FDA dAtabase for Regulatory Grade micrObial Sequences (FDA-ARGOS): Supporting development and validation of Infectious Disease Dx tests.</title>
        <authorList>
            <person name="Sproer C."/>
            <person name="Gronow S."/>
            <person name="Severitt S."/>
            <person name="Schroder I."/>
            <person name="Tallon L."/>
            <person name="Sadzewicz L."/>
            <person name="Zhao X."/>
            <person name="Boylan J."/>
            <person name="Ott S."/>
            <person name="Bowen H."/>
            <person name="Vavikolanu K."/>
            <person name="Mehta A."/>
            <person name="Aluvathingal J."/>
            <person name="Nadendla S."/>
            <person name="Lowell S."/>
            <person name="Myers T."/>
            <person name="Yan Y."/>
        </authorList>
    </citation>
    <scope>NUCLEOTIDE SEQUENCE [LARGE SCALE GENOMIC DNA]</scope>
    <source>
        <strain evidence="2 3">FDAARGOS 1425</strain>
    </source>
</reference>
<feature type="transmembrane region" description="Helical" evidence="1">
    <location>
        <begin position="113"/>
        <end position="132"/>
    </location>
</feature>
<evidence type="ECO:0000313" key="3">
    <source>
        <dbReference type="Proteomes" id="UP000683520"/>
    </source>
</evidence>
<accession>A0ABX8KVJ0</accession>
<keyword evidence="1" id="KW-1133">Transmembrane helix</keyword>
<evidence type="ECO:0000256" key="1">
    <source>
        <dbReference type="SAM" id="Phobius"/>
    </source>
</evidence>
<evidence type="ECO:0000313" key="2">
    <source>
        <dbReference type="EMBL" id="QXB17903.1"/>
    </source>
</evidence>
<keyword evidence="1" id="KW-0472">Membrane</keyword>
<dbReference type="RefSeq" id="WP_092101815.1">
    <property type="nucleotide sequence ID" value="NZ_CP047198.1"/>
</dbReference>
<feature type="transmembrane region" description="Helical" evidence="1">
    <location>
        <begin position="20"/>
        <end position="44"/>
    </location>
</feature>
<keyword evidence="3" id="KW-1185">Reference proteome</keyword>
<name>A0ABX8KVJ0_9CORY</name>
<gene>
    <name evidence="2" type="ORF">I6L55_08355</name>
</gene>
<organism evidence="2 3">
    <name type="scientific">Corynebacterium coyleae</name>
    <dbReference type="NCBI Taxonomy" id="53374"/>
    <lineage>
        <taxon>Bacteria</taxon>
        <taxon>Bacillati</taxon>
        <taxon>Actinomycetota</taxon>
        <taxon>Actinomycetes</taxon>
        <taxon>Mycobacteriales</taxon>
        <taxon>Corynebacteriaceae</taxon>
        <taxon>Corynebacterium</taxon>
    </lineage>
</organism>
<dbReference type="GeneID" id="92750189"/>
<sequence length="158" mass="16956">MPIDKLPQKYQPAAYGLRAFLMTDATALLILGFCFLARGAGWLIQKGPAGPHPLKLIGLPVAAWVALAVTLGVVCLVAAVWHQTTVGVITLALSVTLISLWGMAFLPDSLANFLERGSVYLALAVMTMWAVWRGKRGEITLDIRADPKEAGWNSSGRA</sequence>
<dbReference type="EMBL" id="CP077302">
    <property type="protein sequence ID" value="QXB17903.1"/>
    <property type="molecule type" value="Genomic_DNA"/>
</dbReference>
<feature type="transmembrane region" description="Helical" evidence="1">
    <location>
        <begin position="56"/>
        <end position="81"/>
    </location>
</feature>
<keyword evidence="1" id="KW-0812">Transmembrane</keyword>
<dbReference type="Proteomes" id="UP000683520">
    <property type="component" value="Chromosome"/>
</dbReference>
<protein>
    <submittedName>
        <fullName evidence="2">Uncharacterized protein</fullName>
    </submittedName>
</protein>